<evidence type="ECO:0000313" key="3">
    <source>
        <dbReference type="EMBL" id="GBP61473.1"/>
    </source>
</evidence>
<dbReference type="GO" id="GO:0080019">
    <property type="term" value="F:alcohol-forming very long-chain fatty acyl-CoA reductase activity"/>
    <property type="evidence" value="ECO:0007669"/>
    <property type="project" value="InterPro"/>
</dbReference>
<dbReference type="Pfam" id="PF07993">
    <property type="entry name" value="NAD_binding_4"/>
    <property type="match status" value="1"/>
</dbReference>
<keyword evidence="1" id="KW-0560">Oxidoreductase</keyword>
<comment type="caution">
    <text evidence="3">The sequence shown here is derived from an EMBL/GenBank/DDBJ whole genome shotgun (WGS) entry which is preliminary data.</text>
</comment>
<comment type="similarity">
    <text evidence="1">Belongs to the fatty acyl-CoA reductase family.</text>
</comment>
<name>A0A4C1XE60_EUMVA</name>
<dbReference type="AlphaFoldDB" id="A0A4C1XE60"/>
<dbReference type="PANTHER" id="PTHR11011">
    <property type="entry name" value="MALE STERILITY PROTEIN 2-RELATED"/>
    <property type="match status" value="1"/>
</dbReference>
<evidence type="ECO:0000313" key="4">
    <source>
        <dbReference type="Proteomes" id="UP000299102"/>
    </source>
</evidence>
<dbReference type="InterPro" id="IPR036890">
    <property type="entry name" value="HATPase_C_sf"/>
</dbReference>
<dbReference type="GO" id="GO:0102965">
    <property type="term" value="F:alcohol-forming long-chain fatty acyl-CoA reductase activity"/>
    <property type="evidence" value="ECO:0007669"/>
    <property type="project" value="UniProtKB-EC"/>
</dbReference>
<proteinExistence type="inferred from homology"/>
<protein>
    <recommendedName>
        <fullName evidence="1">Fatty acyl-CoA reductase</fullName>
        <ecNumber evidence="1">1.2.1.84</ecNumber>
    </recommendedName>
</protein>
<reference evidence="3 4" key="1">
    <citation type="journal article" date="2019" name="Commun. Biol.">
        <title>The bagworm genome reveals a unique fibroin gene that provides high tensile strength.</title>
        <authorList>
            <person name="Kono N."/>
            <person name="Nakamura H."/>
            <person name="Ohtoshi R."/>
            <person name="Tomita M."/>
            <person name="Numata K."/>
            <person name="Arakawa K."/>
        </authorList>
    </citation>
    <scope>NUCLEOTIDE SEQUENCE [LARGE SCALE GENOMIC DNA]</scope>
</reference>
<evidence type="ECO:0000259" key="2">
    <source>
        <dbReference type="Pfam" id="PF07993"/>
    </source>
</evidence>
<dbReference type="EC" id="1.2.1.84" evidence="1"/>
<dbReference type="GO" id="GO:0035336">
    <property type="term" value="P:long-chain fatty-acyl-CoA metabolic process"/>
    <property type="evidence" value="ECO:0007669"/>
    <property type="project" value="TreeGrafter"/>
</dbReference>
<comment type="catalytic activity">
    <reaction evidence="1">
        <text>a long-chain fatty acyl-CoA + 2 NADPH + 2 H(+) = a long-chain primary fatty alcohol + 2 NADP(+) + CoA</text>
        <dbReference type="Rhea" id="RHEA:52716"/>
        <dbReference type="ChEBI" id="CHEBI:15378"/>
        <dbReference type="ChEBI" id="CHEBI:57287"/>
        <dbReference type="ChEBI" id="CHEBI:57783"/>
        <dbReference type="ChEBI" id="CHEBI:58349"/>
        <dbReference type="ChEBI" id="CHEBI:77396"/>
        <dbReference type="ChEBI" id="CHEBI:83139"/>
        <dbReference type="EC" id="1.2.1.84"/>
    </reaction>
</comment>
<dbReference type="InterPro" id="IPR013120">
    <property type="entry name" value="FAR_NAD-bd"/>
</dbReference>
<evidence type="ECO:0000256" key="1">
    <source>
        <dbReference type="RuleBase" id="RU363097"/>
    </source>
</evidence>
<dbReference type="InterPro" id="IPR026055">
    <property type="entry name" value="FAR"/>
</dbReference>
<keyword evidence="1" id="KW-0443">Lipid metabolism</keyword>
<sequence>MSKKKAQHEVDVIFHGAATVRFDDHIKKAVLTNVRGTREVLLLAAECKHLSAFVHVSTAYSNAPRSECKEEFYPSPIASDLMIEMAETVDEDILERITPGLIGDWPNTYTFSKALAEDQLKRLAVEYNVPAVVIRPAIATHDVYEKLVLKRRIRLHVQITFGLTARVDHTLCILYRLPQRRQHAAPTNTRKSDGVPVGIFRQCGLCDATAPMAAVFDESATTWLRHTASQQLAGSTSAMYTVRAEHWTGCATFYTYIQDVVDLVPVDMVNNLAIAAAYDVAENGIQTPKIYNYSSTQKNVLKWSKLISYSIYALDKICYESSTNSSKWDSLKRISIHLNYNLDKKNRMLTFIDTSIDMTKA</sequence>
<dbReference type="Proteomes" id="UP000299102">
    <property type="component" value="Unassembled WGS sequence"/>
</dbReference>
<dbReference type="PANTHER" id="PTHR11011:SF60">
    <property type="entry name" value="FATTY ACYL-COA REDUCTASE-RELATED"/>
    <property type="match status" value="1"/>
</dbReference>
<dbReference type="EMBL" id="BGZK01000815">
    <property type="protein sequence ID" value="GBP61473.1"/>
    <property type="molecule type" value="Genomic_DNA"/>
</dbReference>
<dbReference type="GO" id="GO:0005777">
    <property type="term" value="C:peroxisome"/>
    <property type="evidence" value="ECO:0007669"/>
    <property type="project" value="TreeGrafter"/>
</dbReference>
<dbReference type="InterPro" id="IPR036291">
    <property type="entry name" value="NAD(P)-bd_dom_sf"/>
</dbReference>
<dbReference type="Gene3D" id="3.30.565.10">
    <property type="entry name" value="Histidine kinase-like ATPase, C-terminal domain"/>
    <property type="match status" value="1"/>
</dbReference>
<dbReference type="STRING" id="151549.A0A4C1XE60"/>
<dbReference type="Gene3D" id="3.40.50.720">
    <property type="entry name" value="NAD(P)-binding Rossmann-like Domain"/>
    <property type="match status" value="1"/>
</dbReference>
<keyword evidence="4" id="KW-1185">Reference proteome</keyword>
<keyword evidence="1" id="KW-0521">NADP</keyword>
<accession>A0A4C1XE60</accession>
<comment type="function">
    <text evidence="1">Catalyzes the reduction of fatty acyl-CoA to fatty alcohols.</text>
</comment>
<dbReference type="OrthoDB" id="429813at2759"/>
<feature type="domain" description="Thioester reductase (TE)" evidence="2">
    <location>
        <begin position="5"/>
        <end position="142"/>
    </location>
</feature>
<gene>
    <name evidence="3" type="primary">FAR2</name>
    <name evidence="3" type="ORF">EVAR_34709_1</name>
</gene>
<dbReference type="SUPFAM" id="SSF51735">
    <property type="entry name" value="NAD(P)-binding Rossmann-fold domains"/>
    <property type="match status" value="1"/>
</dbReference>
<keyword evidence="1" id="KW-0444">Lipid biosynthesis</keyword>
<organism evidence="3 4">
    <name type="scientific">Eumeta variegata</name>
    <name type="common">Bagworm moth</name>
    <name type="synonym">Eumeta japonica</name>
    <dbReference type="NCBI Taxonomy" id="151549"/>
    <lineage>
        <taxon>Eukaryota</taxon>
        <taxon>Metazoa</taxon>
        <taxon>Ecdysozoa</taxon>
        <taxon>Arthropoda</taxon>
        <taxon>Hexapoda</taxon>
        <taxon>Insecta</taxon>
        <taxon>Pterygota</taxon>
        <taxon>Neoptera</taxon>
        <taxon>Endopterygota</taxon>
        <taxon>Lepidoptera</taxon>
        <taxon>Glossata</taxon>
        <taxon>Ditrysia</taxon>
        <taxon>Tineoidea</taxon>
        <taxon>Psychidae</taxon>
        <taxon>Oiketicinae</taxon>
        <taxon>Eumeta</taxon>
    </lineage>
</organism>